<dbReference type="Proteomes" id="UP001652431">
    <property type="component" value="Unassembled WGS sequence"/>
</dbReference>
<organism evidence="6 7">
    <name type="scientific">Dorea acetigenes</name>
    <dbReference type="NCBI Taxonomy" id="2981787"/>
    <lineage>
        <taxon>Bacteria</taxon>
        <taxon>Bacillati</taxon>
        <taxon>Bacillota</taxon>
        <taxon>Clostridia</taxon>
        <taxon>Lachnospirales</taxon>
        <taxon>Lachnospiraceae</taxon>
        <taxon>Dorea</taxon>
    </lineage>
</organism>
<keyword evidence="1" id="KW-0479">Metal-binding</keyword>
<feature type="transmembrane region" description="Helical" evidence="4">
    <location>
        <begin position="137"/>
        <end position="158"/>
    </location>
</feature>
<feature type="compositionally biased region" description="Basic and acidic residues" evidence="3">
    <location>
        <begin position="1"/>
        <end position="32"/>
    </location>
</feature>
<proteinExistence type="predicted"/>
<dbReference type="Gene3D" id="3.20.20.370">
    <property type="entry name" value="Glycoside hydrolase/deacetylase"/>
    <property type="match status" value="1"/>
</dbReference>
<dbReference type="Gene3D" id="2.10.270.10">
    <property type="entry name" value="Cholin Binding"/>
    <property type="match status" value="1"/>
</dbReference>
<keyword evidence="2" id="KW-0378">Hydrolase</keyword>
<comment type="caution">
    <text evidence="6">The sequence shown here is derived from an EMBL/GenBank/DDBJ whole genome shotgun (WGS) entry which is preliminary data.</text>
</comment>
<dbReference type="InterPro" id="IPR011330">
    <property type="entry name" value="Glyco_hydro/deAcase_b/a-brl"/>
</dbReference>
<evidence type="ECO:0000313" key="7">
    <source>
        <dbReference type="Proteomes" id="UP001652431"/>
    </source>
</evidence>
<evidence type="ECO:0000256" key="4">
    <source>
        <dbReference type="SAM" id="Phobius"/>
    </source>
</evidence>
<gene>
    <name evidence="6" type="ORF">OCV99_09230</name>
</gene>
<dbReference type="Pfam" id="PF01522">
    <property type="entry name" value="Polysacc_deac_1"/>
    <property type="match status" value="1"/>
</dbReference>
<evidence type="ECO:0000256" key="1">
    <source>
        <dbReference type="ARBA" id="ARBA00022723"/>
    </source>
</evidence>
<dbReference type="InterPro" id="IPR002509">
    <property type="entry name" value="NODB_dom"/>
</dbReference>
<name>A0ABT2RMU9_9FIRM</name>
<dbReference type="InterPro" id="IPR050248">
    <property type="entry name" value="Polysacc_deacetylase_ArnD"/>
</dbReference>
<keyword evidence="7" id="KW-1185">Reference proteome</keyword>
<dbReference type="RefSeq" id="WP_262575275.1">
    <property type="nucleotide sequence ID" value="NZ_JAOQJU010000009.1"/>
</dbReference>
<dbReference type="SUPFAM" id="SSF69360">
    <property type="entry name" value="Cell wall binding repeat"/>
    <property type="match status" value="1"/>
</dbReference>
<keyword evidence="4" id="KW-0472">Membrane</keyword>
<dbReference type="PANTHER" id="PTHR10587:SF133">
    <property type="entry name" value="CHITIN DEACETYLASE 1-RELATED"/>
    <property type="match status" value="1"/>
</dbReference>
<feature type="domain" description="NodB homology" evidence="5">
    <location>
        <begin position="338"/>
        <end position="511"/>
    </location>
</feature>
<keyword evidence="4" id="KW-1133">Transmembrane helix</keyword>
<reference evidence="6 7" key="1">
    <citation type="journal article" date="2021" name="ISME Commun">
        <title>Automated analysis of genomic sequences facilitates high-throughput and comprehensive description of bacteria.</title>
        <authorList>
            <person name="Hitch T.C.A."/>
        </authorList>
    </citation>
    <scope>NUCLEOTIDE SEQUENCE [LARGE SCALE GENOMIC DNA]</scope>
    <source>
        <strain evidence="6 7">Sanger_03</strain>
    </source>
</reference>
<dbReference type="PANTHER" id="PTHR10587">
    <property type="entry name" value="GLYCOSYL TRANSFERASE-RELATED"/>
    <property type="match status" value="1"/>
</dbReference>
<evidence type="ECO:0000256" key="2">
    <source>
        <dbReference type="ARBA" id="ARBA00022801"/>
    </source>
</evidence>
<evidence type="ECO:0000256" key="3">
    <source>
        <dbReference type="SAM" id="MobiDB-lite"/>
    </source>
</evidence>
<dbReference type="EMBL" id="JAOQJU010000009">
    <property type="protein sequence ID" value="MCU6686722.1"/>
    <property type="molecule type" value="Genomic_DNA"/>
</dbReference>
<evidence type="ECO:0000259" key="5">
    <source>
        <dbReference type="PROSITE" id="PS51677"/>
    </source>
</evidence>
<sequence length="535" mass="59710">MEQRRNEGNTGRTERYTGRGESRNSRAREGTESSRNSRARVSTESSRNSRTRAGTESRTPRTGAGTGSRNPRVGASAGGRNVSTGNSRAGGNRYTDGRNAYPGGVLSEEEELARRRAERERRRRREKARRIKKRRQCIGAMLICFLVLTTVFTVRAVGQRRHVDITLKVDAASMLQEEEIPEFTAKASCADKKSDVMLDRKSKYIVQDLLDELNAGKGYTLKCDADGTEEGKYSIKIKLSKDMKERLDSEWKNRVTMNMENGTLTVKNKIGEWDGDKFKTWEGDYVTSQFVESEGDTYYFDADGNKVTGEKQIGFYDCVFDEEGKMESRESRLDPNKPMMALTFDDGPGERTGELLDVLEKYNAHATFFMQGVNIPGYEAEVARMLQIGCELGNHSYDHPQLSTLDAAGIQKQIGDTNDLIRGAAGKPATVLRPPYGDIDDNVKANVGLPMILWNIDTLDWKTMDAQATINNVLCNADDGDIVLMHDIHSPSVDAAIYLIPKLIEDGYQLVTVSEMAEARGITMENGAVYTDFNK</sequence>
<protein>
    <submittedName>
        <fullName evidence="6">Polysaccharide deacetylase family protein</fullName>
    </submittedName>
</protein>
<dbReference type="CDD" id="cd10954">
    <property type="entry name" value="CE4_CtAXE_like"/>
    <property type="match status" value="1"/>
</dbReference>
<keyword evidence="4" id="KW-0812">Transmembrane</keyword>
<accession>A0ABT2RMU9</accession>
<dbReference type="PROSITE" id="PS51677">
    <property type="entry name" value="NODB"/>
    <property type="match status" value="1"/>
</dbReference>
<feature type="compositionally biased region" description="Polar residues" evidence="3">
    <location>
        <begin position="33"/>
        <end position="52"/>
    </location>
</feature>
<evidence type="ECO:0000313" key="6">
    <source>
        <dbReference type="EMBL" id="MCU6686722.1"/>
    </source>
</evidence>
<feature type="region of interest" description="Disordered" evidence="3">
    <location>
        <begin position="1"/>
        <end position="113"/>
    </location>
</feature>
<dbReference type="SUPFAM" id="SSF88713">
    <property type="entry name" value="Glycoside hydrolase/deacetylase"/>
    <property type="match status" value="1"/>
</dbReference>